<dbReference type="AlphaFoldDB" id="A0A1J7IPB8"/>
<dbReference type="Gene3D" id="4.10.60.10">
    <property type="entry name" value="Zinc finger, CCHC-type"/>
    <property type="match status" value="1"/>
</dbReference>
<name>A0A1J7IPB8_9PEZI</name>
<dbReference type="InterPro" id="IPR036875">
    <property type="entry name" value="Znf_CCHC_sf"/>
</dbReference>
<dbReference type="GO" id="GO:0003676">
    <property type="term" value="F:nucleic acid binding"/>
    <property type="evidence" value="ECO:0007669"/>
    <property type="project" value="InterPro"/>
</dbReference>
<feature type="non-terminal residue" evidence="2">
    <location>
        <position position="1"/>
    </location>
</feature>
<dbReference type="EMBL" id="KV875109">
    <property type="protein sequence ID" value="OIW22969.1"/>
    <property type="molecule type" value="Genomic_DNA"/>
</dbReference>
<feature type="compositionally biased region" description="Low complexity" evidence="1">
    <location>
        <begin position="59"/>
        <end position="86"/>
    </location>
</feature>
<dbReference type="SUPFAM" id="SSF57756">
    <property type="entry name" value="Retrovirus zinc finger-like domains"/>
    <property type="match status" value="1"/>
</dbReference>
<proteinExistence type="predicted"/>
<sequence length="159" mass="17662">RRLPSFLQISLATLYHEPRQTFDGFTRSASKIVLAYKARNEKRNTTTTSFRSNGGGRGQTSAGGSSTSTTTTARRSPSTGTTSGRAQPRHSAEKIRQLITKGKCFNYKQVGHITRDCPKPKARGSRITETRIQQLVDQFSKQDRVEDITKDNNGKAVKE</sequence>
<feature type="region of interest" description="Disordered" evidence="1">
    <location>
        <begin position="44"/>
        <end position="92"/>
    </location>
</feature>
<dbReference type="OrthoDB" id="4365667at2759"/>
<organism evidence="2 3">
    <name type="scientific">Coniochaeta ligniaria NRRL 30616</name>
    <dbReference type="NCBI Taxonomy" id="1408157"/>
    <lineage>
        <taxon>Eukaryota</taxon>
        <taxon>Fungi</taxon>
        <taxon>Dikarya</taxon>
        <taxon>Ascomycota</taxon>
        <taxon>Pezizomycotina</taxon>
        <taxon>Sordariomycetes</taxon>
        <taxon>Sordariomycetidae</taxon>
        <taxon>Coniochaetales</taxon>
        <taxon>Coniochaetaceae</taxon>
        <taxon>Coniochaeta</taxon>
    </lineage>
</organism>
<dbReference type="GO" id="GO:0008270">
    <property type="term" value="F:zinc ion binding"/>
    <property type="evidence" value="ECO:0007669"/>
    <property type="project" value="InterPro"/>
</dbReference>
<protein>
    <recommendedName>
        <fullName evidence="4">CCHC-type domain-containing protein</fullName>
    </recommendedName>
</protein>
<evidence type="ECO:0000256" key="1">
    <source>
        <dbReference type="SAM" id="MobiDB-lite"/>
    </source>
</evidence>
<evidence type="ECO:0000313" key="3">
    <source>
        <dbReference type="Proteomes" id="UP000182658"/>
    </source>
</evidence>
<gene>
    <name evidence="2" type="ORF">CONLIGDRAFT_625284</name>
</gene>
<dbReference type="InParanoid" id="A0A1J7IPB8"/>
<evidence type="ECO:0008006" key="4">
    <source>
        <dbReference type="Google" id="ProtNLM"/>
    </source>
</evidence>
<reference evidence="2 3" key="1">
    <citation type="submission" date="2016-10" db="EMBL/GenBank/DDBJ databases">
        <title>Draft genome sequence of Coniochaeta ligniaria NRRL30616, a lignocellulolytic fungus for bioabatement of inhibitors in plant biomass hydrolysates.</title>
        <authorList>
            <consortium name="DOE Joint Genome Institute"/>
            <person name="Jimenez D.J."/>
            <person name="Hector R.E."/>
            <person name="Riley R."/>
            <person name="Sun H."/>
            <person name="Grigoriev I.V."/>
            <person name="Van Elsas J.D."/>
            <person name="Nichols N.N."/>
        </authorList>
    </citation>
    <scope>NUCLEOTIDE SEQUENCE [LARGE SCALE GENOMIC DNA]</scope>
    <source>
        <strain evidence="2 3">NRRL 30616</strain>
    </source>
</reference>
<accession>A0A1J7IPB8</accession>
<dbReference type="Proteomes" id="UP000182658">
    <property type="component" value="Unassembled WGS sequence"/>
</dbReference>
<evidence type="ECO:0000313" key="2">
    <source>
        <dbReference type="EMBL" id="OIW22969.1"/>
    </source>
</evidence>
<keyword evidence="3" id="KW-1185">Reference proteome</keyword>